<accession>A0A8J8TPK3</accession>
<dbReference type="Pfam" id="PF13439">
    <property type="entry name" value="Glyco_transf_4"/>
    <property type="match status" value="1"/>
</dbReference>
<dbReference type="RefSeq" id="WP_148859052.1">
    <property type="nucleotide sequence ID" value="NZ_PHNJ01000009.1"/>
</dbReference>
<keyword evidence="3" id="KW-1185">Reference proteome</keyword>
<dbReference type="AlphaFoldDB" id="A0A8J8TPK3"/>
<dbReference type="PANTHER" id="PTHR12526:SF638">
    <property type="entry name" value="SPORE COAT PROTEIN SA"/>
    <property type="match status" value="1"/>
</dbReference>
<comment type="caution">
    <text evidence="2">The sequence shown here is derived from an EMBL/GenBank/DDBJ whole genome shotgun (WGS) entry which is preliminary data.</text>
</comment>
<dbReference type="Pfam" id="PF13692">
    <property type="entry name" value="Glyco_trans_1_4"/>
    <property type="match status" value="1"/>
</dbReference>
<gene>
    <name evidence="2" type="ORF">CV102_16260</name>
</gene>
<dbReference type="OrthoDB" id="193395at2157"/>
<evidence type="ECO:0000313" key="3">
    <source>
        <dbReference type="Proteomes" id="UP000766904"/>
    </source>
</evidence>
<dbReference type="SUPFAM" id="SSF53756">
    <property type="entry name" value="UDP-Glycosyltransferase/glycogen phosphorylase"/>
    <property type="match status" value="1"/>
</dbReference>
<feature type="domain" description="Glycosyltransferase subfamily 4-like N-terminal" evidence="1">
    <location>
        <begin position="44"/>
        <end position="139"/>
    </location>
</feature>
<organism evidence="2 3">
    <name type="scientific">Natronococcus pandeyae</name>
    <dbReference type="NCBI Taxonomy" id="2055836"/>
    <lineage>
        <taxon>Archaea</taxon>
        <taxon>Methanobacteriati</taxon>
        <taxon>Methanobacteriota</taxon>
        <taxon>Stenosarchaea group</taxon>
        <taxon>Halobacteria</taxon>
        <taxon>Halobacteriales</taxon>
        <taxon>Natrialbaceae</taxon>
        <taxon>Natronococcus</taxon>
    </lineage>
</organism>
<dbReference type="Gene3D" id="3.40.50.2000">
    <property type="entry name" value="Glycogen Phosphorylase B"/>
    <property type="match status" value="2"/>
</dbReference>
<dbReference type="InterPro" id="IPR028098">
    <property type="entry name" value="Glyco_trans_4-like_N"/>
</dbReference>
<evidence type="ECO:0000259" key="1">
    <source>
        <dbReference type="Pfam" id="PF13439"/>
    </source>
</evidence>
<dbReference type="EMBL" id="PHNJ01000009">
    <property type="protein sequence ID" value="TYL37523.1"/>
    <property type="molecule type" value="Genomic_DNA"/>
</dbReference>
<proteinExistence type="predicted"/>
<dbReference type="Proteomes" id="UP000766904">
    <property type="component" value="Unassembled WGS sequence"/>
</dbReference>
<name>A0A8J8TPK3_9EURY</name>
<dbReference type="GO" id="GO:0016757">
    <property type="term" value="F:glycosyltransferase activity"/>
    <property type="evidence" value="ECO:0007669"/>
    <property type="project" value="TreeGrafter"/>
</dbReference>
<evidence type="ECO:0000313" key="2">
    <source>
        <dbReference type="EMBL" id="TYL37523.1"/>
    </source>
</evidence>
<reference evidence="2" key="1">
    <citation type="submission" date="2017-11" db="EMBL/GenBank/DDBJ databases">
        <authorList>
            <person name="Kajale S.C."/>
            <person name="Sharma A."/>
        </authorList>
    </citation>
    <scope>NUCLEOTIDE SEQUENCE</scope>
    <source>
        <strain evidence="2">LS1_42</strain>
    </source>
</reference>
<dbReference type="PANTHER" id="PTHR12526">
    <property type="entry name" value="GLYCOSYLTRANSFERASE"/>
    <property type="match status" value="1"/>
</dbReference>
<keyword evidence="2" id="KW-0808">Transferase</keyword>
<sequence>MNVLILTANADAPFMTQQVAALEERGVSFSTLPVAGEVSTDTDRSPLDYLRTVPQVIREAGDGYDLVHAHYGLTAPIALAQFRTPVVLSLWGSDVHGPIAPVSKACAPLCDEVVVMSEEMRSVLGRDCEVIPDGVDLERFQPESKSRARAAVRWPDDEYHVLFPYAPARGVKNYPRARRVVNAVSGLVDRPVRLQTVFGVDHDAVSTYMNAADALLLTSDSEGSPNSVKEALACNVPVVALDVGDVAERLAGVDPSFVATSDEELIDGLLEVIERGERSNGREAAREVSIERTADRMLEVYERAAGTTIAKRERTVVSPE</sequence>
<protein>
    <submittedName>
        <fullName evidence="2">Glycosyl transferase</fullName>
    </submittedName>
</protein>